<keyword evidence="2" id="KW-0472">Membrane</keyword>
<dbReference type="AlphaFoldDB" id="A0A6I3KT73"/>
<reference evidence="3 4" key="1">
    <citation type="submission" date="2019-11" db="EMBL/GenBank/DDBJ databases">
        <title>Nocardia sp. nov. CT2-14 isolated from soil.</title>
        <authorList>
            <person name="Kanchanasin P."/>
            <person name="Tanasupawat S."/>
            <person name="Yuki M."/>
            <person name="Kudo T."/>
        </authorList>
    </citation>
    <scope>NUCLEOTIDE SEQUENCE [LARGE SCALE GENOMIC DNA]</scope>
    <source>
        <strain evidence="3 4">CT2-14</strain>
    </source>
</reference>
<keyword evidence="4" id="KW-1185">Reference proteome</keyword>
<feature type="compositionally biased region" description="Low complexity" evidence="1">
    <location>
        <begin position="191"/>
        <end position="207"/>
    </location>
</feature>
<feature type="transmembrane region" description="Helical" evidence="2">
    <location>
        <begin position="12"/>
        <end position="30"/>
    </location>
</feature>
<dbReference type="EMBL" id="WMBB01000002">
    <property type="protein sequence ID" value="MTE12276.1"/>
    <property type="molecule type" value="Genomic_DNA"/>
</dbReference>
<feature type="region of interest" description="Disordered" evidence="1">
    <location>
        <begin position="64"/>
        <end position="207"/>
    </location>
</feature>
<feature type="transmembrane region" description="Helical" evidence="2">
    <location>
        <begin position="36"/>
        <end position="56"/>
    </location>
</feature>
<dbReference type="Proteomes" id="UP000432464">
    <property type="component" value="Unassembled WGS sequence"/>
</dbReference>
<proteinExistence type="predicted"/>
<gene>
    <name evidence="3" type="ORF">GLP40_05690</name>
</gene>
<protein>
    <submittedName>
        <fullName evidence="3">Uncharacterized protein</fullName>
    </submittedName>
</protein>
<keyword evidence="2" id="KW-0812">Transmembrane</keyword>
<sequence>MSQQQGGGKARGAVAVVGAILMIIVIRVGVRLVDHAFGLVGLLAIVLVGVGVYAALRKKRENAPAAAPAYTPAPSPYDQANSPGQAYPAPSASFPPPAGAPGPDYLPPPSGPAAPGYAAPLSYPPAANTVPSQSHSGITPGMVPGFTPAPQGYPSAPNNPAPQQDHPAPNQPGYGRPSNPYAPQGYPPPSGGYQQQGYPQQGGYHQR</sequence>
<dbReference type="RefSeq" id="WP_154786711.1">
    <property type="nucleotide sequence ID" value="NZ_WMBB01000002.1"/>
</dbReference>
<feature type="compositionally biased region" description="Low complexity" evidence="1">
    <location>
        <begin position="113"/>
        <end position="127"/>
    </location>
</feature>
<evidence type="ECO:0000313" key="4">
    <source>
        <dbReference type="Proteomes" id="UP000432464"/>
    </source>
</evidence>
<feature type="compositionally biased region" description="Pro residues" evidence="1">
    <location>
        <begin position="93"/>
        <end position="112"/>
    </location>
</feature>
<name>A0A6I3KT73_9NOCA</name>
<keyword evidence="2" id="KW-1133">Transmembrane helix</keyword>
<evidence type="ECO:0000256" key="1">
    <source>
        <dbReference type="SAM" id="MobiDB-lite"/>
    </source>
</evidence>
<organism evidence="3 4">
    <name type="scientific">Nocardia aurantiaca</name>
    <dbReference type="NCBI Taxonomy" id="2675850"/>
    <lineage>
        <taxon>Bacteria</taxon>
        <taxon>Bacillati</taxon>
        <taxon>Actinomycetota</taxon>
        <taxon>Actinomycetes</taxon>
        <taxon>Mycobacteriales</taxon>
        <taxon>Nocardiaceae</taxon>
        <taxon>Nocardia</taxon>
    </lineage>
</organism>
<evidence type="ECO:0000256" key="2">
    <source>
        <dbReference type="SAM" id="Phobius"/>
    </source>
</evidence>
<accession>A0A6I3KT73</accession>
<comment type="caution">
    <text evidence="3">The sequence shown here is derived from an EMBL/GenBank/DDBJ whole genome shotgun (WGS) entry which is preliminary data.</text>
</comment>
<evidence type="ECO:0000313" key="3">
    <source>
        <dbReference type="EMBL" id="MTE12276.1"/>
    </source>
</evidence>